<protein>
    <recommendedName>
        <fullName evidence="1">FAD-dependent urate hydroxylase HpyO/Asp monooxygenase CreE-like FAD/NAD(P)-binding domain-containing protein</fullName>
    </recommendedName>
</protein>
<dbReference type="SUPFAM" id="SSF51905">
    <property type="entry name" value="FAD/NAD(P)-binding domain"/>
    <property type="match status" value="1"/>
</dbReference>
<sequence>MTLLSPRFSSSQSEDIDHLAKIAIIGRGFTGIMTAIALFKGIECPFHLVMFDPRPKIDIGEAVNQSSATVLTSRVRDLSIDPAVRNDFRQWLEKDDAWRHRLGSDFVDIEDSFVPGETFRTYVYGRFSEALTKRPDVVVQFLSESVTAIDRHPQAGLSIAFGAGQRKRFDAVFLASGYGLRDSSDEAATPNAARTAVVIGGGVQAVDKALILLSEGKVSHVSLISESGFLPQSHANAAVGAVFTDQPIPRTLRGAFRFLRQAAMRADAQGLGWQGIMNGFRSNARDLWEGLTPQERGRFKRHVQAVYESHRNRLPPEHYRRLHHAIETGAITVRKAKVDRIATNGVLLSTPAGFEVLGSDMTIDCRFRPSGADNPLVRSIVSDGLAKSDELGIGIVVDECGQTSNARSSCRGLFAMGPLGLGSIPDIDLVPQIVLQSHAAAASLNGWLGEAAREAVGKTSTVPG</sequence>
<name>A0A6L9U052_9HYPH</name>
<dbReference type="AlphaFoldDB" id="A0A6L9U052"/>
<comment type="caution">
    <text evidence="2">The sequence shown here is derived from an EMBL/GenBank/DDBJ whole genome shotgun (WGS) entry which is preliminary data.</text>
</comment>
<organism evidence="2 3">
    <name type="scientific">Rhizobium lusitanum</name>
    <dbReference type="NCBI Taxonomy" id="293958"/>
    <lineage>
        <taxon>Bacteria</taxon>
        <taxon>Pseudomonadati</taxon>
        <taxon>Pseudomonadota</taxon>
        <taxon>Alphaproteobacteria</taxon>
        <taxon>Hyphomicrobiales</taxon>
        <taxon>Rhizobiaceae</taxon>
        <taxon>Rhizobium/Agrobacterium group</taxon>
        <taxon>Rhizobium</taxon>
    </lineage>
</organism>
<dbReference type="InterPro" id="IPR052189">
    <property type="entry name" value="L-asp_N-monooxygenase_NS-form"/>
</dbReference>
<reference evidence="2 3" key="1">
    <citation type="submission" date="2019-12" db="EMBL/GenBank/DDBJ databases">
        <title>Rhizobium genotypes associated with high levels of biological nitrogen fixation by grain legumes in a temperate-maritime cropping system.</title>
        <authorList>
            <person name="Maluk M."/>
            <person name="Francesc Ferrando Molina F."/>
            <person name="Lopez Del Egido L."/>
            <person name="Lafos M."/>
            <person name="Langarica-Fuentes A."/>
            <person name="Gebre Yohannes G."/>
            <person name="Young M.W."/>
            <person name="Martin P."/>
            <person name="Gantlett R."/>
            <person name="Kenicer G."/>
            <person name="Hawes C."/>
            <person name="Begg G.S."/>
            <person name="Quilliam R.S."/>
            <person name="Squire G.R."/>
            <person name="Poole P.S."/>
            <person name="Young P.W."/>
            <person name="Iannetta P.M."/>
            <person name="James E.K."/>
        </authorList>
    </citation>
    <scope>NUCLEOTIDE SEQUENCE [LARGE SCALE GENOMIC DNA]</scope>
    <source>
        <strain evidence="2 3">JHI1118</strain>
    </source>
</reference>
<dbReference type="InterPro" id="IPR038732">
    <property type="entry name" value="HpyO/CreE_NAD-binding"/>
</dbReference>
<gene>
    <name evidence="2" type="ORF">GR212_06620</name>
</gene>
<dbReference type="Gene3D" id="3.50.50.60">
    <property type="entry name" value="FAD/NAD(P)-binding domain"/>
    <property type="match status" value="1"/>
</dbReference>
<dbReference type="InterPro" id="IPR036188">
    <property type="entry name" value="FAD/NAD-bd_sf"/>
</dbReference>
<accession>A0A6L9U052</accession>
<feature type="domain" description="FAD-dependent urate hydroxylase HpyO/Asp monooxygenase CreE-like FAD/NAD(P)-binding" evidence="1">
    <location>
        <begin position="23"/>
        <end position="178"/>
    </location>
</feature>
<dbReference type="EMBL" id="WUEY01000002">
    <property type="protein sequence ID" value="NEI69245.1"/>
    <property type="molecule type" value="Genomic_DNA"/>
</dbReference>
<proteinExistence type="predicted"/>
<evidence type="ECO:0000313" key="3">
    <source>
        <dbReference type="Proteomes" id="UP000483035"/>
    </source>
</evidence>
<evidence type="ECO:0000259" key="1">
    <source>
        <dbReference type="Pfam" id="PF13454"/>
    </source>
</evidence>
<dbReference type="Proteomes" id="UP000483035">
    <property type="component" value="Unassembled WGS sequence"/>
</dbReference>
<evidence type="ECO:0000313" key="2">
    <source>
        <dbReference type="EMBL" id="NEI69245.1"/>
    </source>
</evidence>
<dbReference type="PANTHER" id="PTHR40254:SF1">
    <property type="entry name" value="BLR0577 PROTEIN"/>
    <property type="match status" value="1"/>
</dbReference>
<dbReference type="PANTHER" id="PTHR40254">
    <property type="entry name" value="BLR0577 PROTEIN"/>
    <property type="match status" value="1"/>
</dbReference>
<dbReference type="Pfam" id="PF13454">
    <property type="entry name" value="NAD_binding_9"/>
    <property type="match status" value="1"/>
</dbReference>